<dbReference type="HOGENOM" id="CLU_075202_0_0_1"/>
<feature type="region of interest" description="Disordered" evidence="1">
    <location>
        <begin position="1"/>
        <end position="24"/>
    </location>
</feature>
<dbReference type="PANTHER" id="PTHR15967">
    <property type="entry name" value="E2F-ASSOCIATED PHOSPHOPROTEIN"/>
    <property type="match status" value="1"/>
</dbReference>
<dbReference type="eggNOG" id="KOG3395">
    <property type="taxonomic scope" value="Eukaryota"/>
</dbReference>
<dbReference type="OMA" id="DEDEKWI"/>
<dbReference type="Pfam" id="PF10238">
    <property type="entry name" value="Eapp_C"/>
    <property type="match status" value="1"/>
</dbReference>
<dbReference type="OrthoDB" id="122464at2759"/>
<evidence type="ECO:0000256" key="1">
    <source>
        <dbReference type="SAM" id="MobiDB-lite"/>
    </source>
</evidence>
<feature type="region of interest" description="Disordered" evidence="1">
    <location>
        <begin position="65"/>
        <end position="103"/>
    </location>
</feature>
<dbReference type="InterPro" id="IPR019370">
    <property type="entry name" value="E2F-assoc_phosphoprotein"/>
</dbReference>
<evidence type="ECO:0000313" key="3">
    <source>
        <dbReference type="Proteomes" id="UP000000305"/>
    </source>
</evidence>
<evidence type="ECO:0008006" key="4">
    <source>
        <dbReference type="Google" id="ProtNLM"/>
    </source>
</evidence>
<reference evidence="2 3" key="1">
    <citation type="journal article" date="2011" name="Science">
        <title>The ecoresponsive genome of Daphnia pulex.</title>
        <authorList>
            <person name="Colbourne J.K."/>
            <person name="Pfrender M.E."/>
            <person name="Gilbert D."/>
            <person name="Thomas W.K."/>
            <person name="Tucker A."/>
            <person name="Oakley T.H."/>
            <person name="Tokishita S."/>
            <person name="Aerts A."/>
            <person name="Arnold G.J."/>
            <person name="Basu M.K."/>
            <person name="Bauer D.J."/>
            <person name="Caceres C.E."/>
            <person name="Carmel L."/>
            <person name="Casola C."/>
            <person name="Choi J.H."/>
            <person name="Detter J.C."/>
            <person name="Dong Q."/>
            <person name="Dusheyko S."/>
            <person name="Eads B.D."/>
            <person name="Frohlich T."/>
            <person name="Geiler-Samerotte K.A."/>
            <person name="Gerlach D."/>
            <person name="Hatcher P."/>
            <person name="Jogdeo S."/>
            <person name="Krijgsveld J."/>
            <person name="Kriventseva E.V."/>
            <person name="Kultz D."/>
            <person name="Laforsch C."/>
            <person name="Lindquist E."/>
            <person name="Lopez J."/>
            <person name="Manak J.R."/>
            <person name="Muller J."/>
            <person name="Pangilinan J."/>
            <person name="Patwardhan R.P."/>
            <person name="Pitluck S."/>
            <person name="Pritham E.J."/>
            <person name="Rechtsteiner A."/>
            <person name="Rho M."/>
            <person name="Rogozin I.B."/>
            <person name="Sakarya O."/>
            <person name="Salamov A."/>
            <person name="Schaack S."/>
            <person name="Shapiro H."/>
            <person name="Shiga Y."/>
            <person name="Skalitzky C."/>
            <person name="Smith Z."/>
            <person name="Souvorov A."/>
            <person name="Sung W."/>
            <person name="Tang Z."/>
            <person name="Tsuchiya D."/>
            <person name="Tu H."/>
            <person name="Vos H."/>
            <person name="Wang M."/>
            <person name="Wolf Y.I."/>
            <person name="Yamagata H."/>
            <person name="Yamada T."/>
            <person name="Ye Y."/>
            <person name="Shaw J.R."/>
            <person name="Andrews J."/>
            <person name="Crease T.J."/>
            <person name="Tang H."/>
            <person name="Lucas S.M."/>
            <person name="Robertson H.M."/>
            <person name="Bork P."/>
            <person name="Koonin E.V."/>
            <person name="Zdobnov E.M."/>
            <person name="Grigoriev I.V."/>
            <person name="Lynch M."/>
            <person name="Boore J.L."/>
        </authorList>
    </citation>
    <scope>NUCLEOTIDE SEQUENCE [LARGE SCALE GENOMIC DNA]</scope>
</reference>
<feature type="compositionally biased region" description="Basic and acidic residues" evidence="1">
    <location>
        <begin position="65"/>
        <end position="89"/>
    </location>
</feature>
<dbReference type="InParanoid" id="E9H5Z3"/>
<name>E9H5Z3_DAPPU</name>
<dbReference type="Proteomes" id="UP000000305">
    <property type="component" value="Unassembled WGS sequence"/>
</dbReference>
<protein>
    <recommendedName>
        <fullName evidence="4">E2F-associated phosphoprotein</fullName>
    </recommendedName>
</protein>
<organism evidence="2 3">
    <name type="scientific">Daphnia pulex</name>
    <name type="common">Water flea</name>
    <dbReference type="NCBI Taxonomy" id="6669"/>
    <lineage>
        <taxon>Eukaryota</taxon>
        <taxon>Metazoa</taxon>
        <taxon>Ecdysozoa</taxon>
        <taxon>Arthropoda</taxon>
        <taxon>Crustacea</taxon>
        <taxon>Branchiopoda</taxon>
        <taxon>Diplostraca</taxon>
        <taxon>Cladocera</taxon>
        <taxon>Anomopoda</taxon>
        <taxon>Daphniidae</taxon>
        <taxon>Daphnia</taxon>
    </lineage>
</organism>
<proteinExistence type="predicted"/>
<gene>
    <name evidence="2" type="ORF">DAPPUDRAFT_215741</name>
</gene>
<dbReference type="STRING" id="6669.E9H5Z3"/>
<evidence type="ECO:0000313" key="2">
    <source>
        <dbReference type="EMBL" id="EFX72847.1"/>
    </source>
</evidence>
<dbReference type="PANTHER" id="PTHR15967:SF0">
    <property type="entry name" value="E2F-ASSOCIATED PHOSPHOPROTEIN"/>
    <property type="match status" value="1"/>
</dbReference>
<sequence>MDSDDDYIVQQFSDEGGIDSSDDDEMVMKEFYKQSESGKKKSLKDFQAEMNKELELRVATYLEKEKIQDPTKSVNDVKTESKSRDHYFDTDSEEDVETEDSTAQAQSNMELFYDPQMDLKDESYVQKQRDMYRKKFKNQAKPKLLPNSDAVLNCPACFTTLCHDCQRHETIKTQYRAMFTFHCQVDMSEVMKIPLQSQKNRSKKTASDEPTFTGSEDVYHPVRCSTCNTHVAMFDSDEVYHFFNVVTSH</sequence>
<dbReference type="PhylomeDB" id="E9H5Z3"/>
<dbReference type="GO" id="GO:0005634">
    <property type="term" value="C:nucleus"/>
    <property type="evidence" value="ECO:0000318"/>
    <property type="project" value="GO_Central"/>
</dbReference>
<dbReference type="AlphaFoldDB" id="E9H5Z3"/>
<dbReference type="KEGG" id="dpx:DAPPUDRAFT_215741"/>
<feature type="compositionally biased region" description="Acidic residues" evidence="1">
    <location>
        <begin position="90"/>
        <end position="100"/>
    </location>
</feature>
<accession>E9H5Z3</accession>
<dbReference type="EMBL" id="GL732595">
    <property type="protein sequence ID" value="EFX72847.1"/>
    <property type="molecule type" value="Genomic_DNA"/>
</dbReference>
<keyword evidence="3" id="KW-1185">Reference proteome</keyword>